<accession>A0A7W9EPS3</accession>
<evidence type="ECO:0000313" key="1">
    <source>
        <dbReference type="EMBL" id="MBB5704475.1"/>
    </source>
</evidence>
<dbReference type="EMBL" id="JACIJG010000032">
    <property type="protein sequence ID" value="MBB5704475.1"/>
    <property type="molecule type" value="Genomic_DNA"/>
</dbReference>
<comment type="caution">
    <text evidence="1">The sequence shown here is derived from an EMBL/GenBank/DDBJ whole genome shotgun (WGS) entry which is preliminary data.</text>
</comment>
<gene>
    <name evidence="1" type="ORF">FHS76_004393</name>
</gene>
<protein>
    <submittedName>
        <fullName evidence="1">Uncharacterized protein</fullName>
    </submittedName>
</protein>
<keyword evidence="2" id="KW-1185">Reference proteome</keyword>
<name>A0A7W9EPS3_9HYPH</name>
<dbReference type="Proteomes" id="UP000555546">
    <property type="component" value="Unassembled WGS sequence"/>
</dbReference>
<dbReference type="AlphaFoldDB" id="A0A7W9EPS3"/>
<sequence length="65" mass="7042">MRKPPDFPLSCPSDSLLDDTATEIGVNLATLGTAYRVYQGGIGDPLLSRVTLEPSVLKNPHRHLP</sequence>
<evidence type="ECO:0000313" key="2">
    <source>
        <dbReference type="Proteomes" id="UP000555546"/>
    </source>
</evidence>
<organism evidence="1 2">
    <name type="scientific">Brucella daejeonensis</name>
    <dbReference type="NCBI Taxonomy" id="659015"/>
    <lineage>
        <taxon>Bacteria</taxon>
        <taxon>Pseudomonadati</taxon>
        <taxon>Pseudomonadota</taxon>
        <taxon>Alphaproteobacteria</taxon>
        <taxon>Hyphomicrobiales</taxon>
        <taxon>Brucellaceae</taxon>
        <taxon>Brucella/Ochrobactrum group</taxon>
        <taxon>Brucella</taxon>
    </lineage>
</organism>
<reference evidence="1 2" key="1">
    <citation type="submission" date="2020-08" db="EMBL/GenBank/DDBJ databases">
        <title>Genomic Encyclopedia of Type Strains, Phase IV (KMG-IV): sequencing the most valuable type-strain genomes for metagenomic binning, comparative biology and taxonomic classification.</title>
        <authorList>
            <person name="Goeker M."/>
        </authorList>
    </citation>
    <scope>NUCLEOTIDE SEQUENCE [LARGE SCALE GENOMIC DNA]</scope>
    <source>
        <strain evidence="1 2">DSM 26944</strain>
    </source>
</reference>
<proteinExistence type="predicted"/>